<keyword evidence="11" id="KW-1185">Reference proteome</keyword>
<keyword evidence="6 8" id="KW-1133">Transmembrane helix</keyword>
<feature type="transmembrane region" description="Helical" evidence="8">
    <location>
        <begin position="371"/>
        <end position="390"/>
    </location>
</feature>
<feature type="domain" description="Major facilitator superfamily (MFS) profile" evidence="9">
    <location>
        <begin position="25"/>
        <end position="472"/>
    </location>
</feature>
<feature type="transmembrane region" description="Helical" evidence="8">
    <location>
        <begin position="153"/>
        <end position="172"/>
    </location>
</feature>
<dbReference type="RefSeq" id="WP_096449116.1">
    <property type="nucleotide sequence ID" value="NZ_JBHSOG010000007.1"/>
</dbReference>
<feature type="transmembrane region" description="Helical" evidence="8">
    <location>
        <begin position="344"/>
        <end position="365"/>
    </location>
</feature>
<reference evidence="11" key="1">
    <citation type="journal article" date="2019" name="Int. J. Syst. Evol. Microbiol.">
        <title>The Global Catalogue of Microorganisms (GCM) 10K type strain sequencing project: providing services to taxonomists for standard genome sequencing and annotation.</title>
        <authorList>
            <consortium name="The Broad Institute Genomics Platform"/>
            <consortium name="The Broad Institute Genome Sequencing Center for Infectious Disease"/>
            <person name="Wu L."/>
            <person name="Ma J."/>
        </authorList>
    </citation>
    <scope>NUCLEOTIDE SEQUENCE [LARGE SCALE GENOMIC DNA]</scope>
    <source>
        <strain evidence="11">SHR3</strain>
    </source>
</reference>
<dbReference type="Pfam" id="PF07690">
    <property type="entry name" value="MFS_1"/>
    <property type="match status" value="1"/>
</dbReference>
<keyword evidence="4" id="KW-1003">Cell membrane</keyword>
<dbReference type="PROSITE" id="PS50850">
    <property type="entry name" value="MFS"/>
    <property type="match status" value="1"/>
</dbReference>
<evidence type="ECO:0000256" key="7">
    <source>
        <dbReference type="ARBA" id="ARBA00023136"/>
    </source>
</evidence>
<feature type="transmembrane region" description="Helical" evidence="8">
    <location>
        <begin position="309"/>
        <end position="332"/>
    </location>
</feature>
<feature type="transmembrane region" description="Helical" evidence="8">
    <location>
        <begin position="278"/>
        <end position="303"/>
    </location>
</feature>
<dbReference type="Gene3D" id="1.20.1720.10">
    <property type="entry name" value="Multidrug resistance protein D"/>
    <property type="match status" value="1"/>
</dbReference>
<evidence type="ECO:0000256" key="1">
    <source>
        <dbReference type="ARBA" id="ARBA00004651"/>
    </source>
</evidence>
<dbReference type="InterPro" id="IPR036259">
    <property type="entry name" value="MFS_trans_sf"/>
</dbReference>
<evidence type="ECO:0000256" key="5">
    <source>
        <dbReference type="ARBA" id="ARBA00022692"/>
    </source>
</evidence>
<name>A0ABW1ALM3_9RHOO</name>
<dbReference type="PANTHER" id="PTHR42718:SF9">
    <property type="entry name" value="MAJOR FACILITATOR SUPERFAMILY MULTIDRUG TRANSPORTER MFSC"/>
    <property type="match status" value="1"/>
</dbReference>
<dbReference type="PANTHER" id="PTHR42718">
    <property type="entry name" value="MAJOR FACILITATOR SUPERFAMILY MULTIDRUG TRANSPORTER MFSC"/>
    <property type="match status" value="1"/>
</dbReference>
<evidence type="ECO:0000256" key="4">
    <source>
        <dbReference type="ARBA" id="ARBA00022475"/>
    </source>
</evidence>
<feature type="transmembrane region" description="Helical" evidence="8">
    <location>
        <begin position="238"/>
        <end position="258"/>
    </location>
</feature>
<evidence type="ECO:0000313" key="11">
    <source>
        <dbReference type="Proteomes" id="UP001595974"/>
    </source>
</evidence>
<keyword evidence="7 8" id="KW-0472">Membrane</keyword>
<comment type="caution">
    <text evidence="10">The sequence shown here is derived from an EMBL/GenBank/DDBJ whole genome shotgun (WGS) entry which is preliminary data.</text>
</comment>
<dbReference type="InterPro" id="IPR011701">
    <property type="entry name" value="MFS"/>
</dbReference>
<comment type="similarity">
    <text evidence="2">Belongs to the major facilitator superfamily. EmrB family.</text>
</comment>
<feature type="transmembrane region" description="Helical" evidence="8">
    <location>
        <begin position="21"/>
        <end position="45"/>
    </location>
</feature>
<protein>
    <submittedName>
        <fullName evidence="10">DHA2 family efflux MFS transporter permease subunit</fullName>
    </submittedName>
</protein>
<feature type="transmembrane region" description="Helical" evidence="8">
    <location>
        <begin position="90"/>
        <end position="108"/>
    </location>
</feature>
<evidence type="ECO:0000313" key="10">
    <source>
        <dbReference type="EMBL" id="MFC5768193.1"/>
    </source>
</evidence>
<sequence>MYPLPRAVSFDALSQRHGKRYKWLVLLVAGLGVIAGVLSTTSFSVAVPALMRQFGLGQEQVQWTMTGYMAAMTVGMLPTPWILDRLGFRKLFLGAIVLLAVTSIAGSLATDYRLVVAMRILQGMAAGVLQPMGTLAVVRLFPDRGQGRASGILGFGIVLAPAVAPSLGGVLLDHFGWPAIFLINLPACLLAGLLGLYLLPLPREVVRHKFDWPGVALLTVSTLAIVEGIASLQHSGPAAGWTLLQFGLAALAVGGFVLHARRARHPIISIGLFRRRSFSMGTLVSFAYGFGLFGSSYLIPVFLQHALHFSATAAGTALLPSGIVLALTIPLAGRMADRHSPQAVTIAGLVLFCLSFVFFGVVAGHITYLEIIAATILGRVGLGLILPALSMATLRHLEPHHLSQSSVVISYVRQLGGVLGIAMAAVFVSWRETVRAGAADGVAGAYADGFMMIAGVFLVALAAACLMKEKAPR</sequence>
<comment type="subcellular location">
    <subcellularLocation>
        <location evidence="1">Cell membrane</location>
        <topology evidence="1">Multi-pass membrane protein</topology>
    </subcellularLocation>
</comment>
<evidence type="ECO:0000256" key="3">
    <source>
        <dbReference type="ARBA" id="ARBA00022448"/>
    </source>
</evidence>
<feature type="transmembrane region" description="Helical" evidence="8">
    <location>
        <begin position="450"/>
        <end position="467"/>
    </location>
</feature>
<evidence type="ECO:0000259" key="9">
    <source>
        <dbReference type="PROSITE" id="PS50850"/>
    </source>
</evidence>
<evidence type="ECO:0000256" key="2">
    <source>
        <dbReference type="ARBA" id="ARBA00008537"/>
    </source>
</evidence>
<dbReference type="SUPFAM" id="SSF103473">
    <property type="entry name" value="MFS general substrate transporter"/>
    <property type="match status" value="1"/>
</dbReference>
<dbReference type="Proteomes" id="UP001595974">
    <property type="component" value="Unassembled WGS sequence"/>
</dbReference>
<dbReference type="EMBL" id="JBHSOG010000007">
    <property type="protein sequence ID" value="MFC5768193.1"/>
    <property type="molecule type" value="Genomic_DNA"/>
</dbReference>
<dbReference type="InterPro" id="IPR004638">
    <property type="entry name" value="EmrB-like"/>
</dbReference>
<feature type="transmembrane region" description="Helical" evidence="8">
    <location>
        <begin position="120"/>
        <end position="141"/>
    </location>
</feature>
<feature type="transmembrane region" description="Helical" evidence="8">
    <location>
        <begin position="212"/>
        <end position="232"/>
    </location>
</feature>
<gene>
    <name evidence="10" type="ORF">ACFPTN_02280</name>
</gene>
<evidence type="ECO:0000256" key="8">
    <source>
        <dbReference type="SAM" id="Phobius"/>
    </source>
</evidence>
<feature type="transmembrane region" description="Helical" evidence="8">
    <location>
        <begin position="178"/>
        <end position="200"/>
    </location>
</feature>
<proteinExistence type="inferred from homology"/>
<dbReference type="Gene3D" id="1.20.1250.20">
    <property type="entry name" value="MFS general substrate transporter like domains"/>
    <property type="match status" value="1"/>
</dbReference>
<organism evidence="10 11">
    <name type="scientific">Thauera sinica</name>
    <dbReference type="NCBI Taxonomy" id="2665146"/>
    <lineage>
        <taxon>Bacteria</taxon>
        <taxon>Pseudomonadati</taxon>
        <taxon>Pseudomonadota</taxon>
        <taxon>Betaproteobacteria</taxon>
        <taxon>Rhodocyclales</taxon>
        <taxon>Zoogloeaceae</taxon>
        <taxon>Thauera</taxon>
    </lineage>
</organism>
<dbReference type="NCBIfam" id="TIGR00711">
    <property type="entry name" value="efflux_EmrB"/>
    <property type="match status" value="1"/>
</dbReference>
<dbReference type="InterPro" id="IPR020846">
    <property type="entry name" value="MFS_dom"/>
</dbReference>
<keyword evidence="5 8" id="KW-0812">Transmembrane</keyword>
<feature type="transmembrane region" description="Helical" evidence="8">
    <location>
        <begin position="65"/>
        <end position="83"/>
    </location>
</feature>
<keyword evidence="3" id="KW-0813">Transport</keyword>
<accession>A0ABW1ALM3</accession>
<feature type="transmembrane region" description="Helical" evidence="8">
    <location>
        <begin position="411"/>
        <end position="430"/>
    </location>
</feature>
<evidence type="ECO:0000256" key="6">
    <source>
        <dbReference type="ARBA" id="ARBA00022989"/>
    </source>
</evidence>